<keyword evidence="8" id="KW-1185">Reference proteome</keyword>
<sequence length="311" mass="34925">MLRKRSRPVTSKQSMGGEHSNNLWLPPEKSPKPNSFFFNSPRFLKSFFTFSSETESIMSPTSILDTKPFSALANTFWADNKIPTPKNFSENKHFWDQPDNSKGIGIALVDIEDNPEINTSASTKQQKRKLVVFGSQLRIQVPQSSGFPCFSPVSPGEFGIKTPRSNLKSSEENPDVKDKENVSLIDIEQSEDYTCVISHGPNPKTTHIFGNCILESCCGIDGSSSFSSKRNGYLSPSRNSITSPENFLSFCHHCKKQLGLGNDIYMYRYCSKLNSIHLVQYILRDTISRGEKAFCSPECRSQEMLFDGLES</sequence>
<keyword evidence="3" id="KW-0862">Zinc</keyword>
<dbReference type="InterPro" id="IPR007650">
    <property type="entry name" value="Zf-FLZ_dom"/>
</dbReference>
<dbReference type="OrthoDB" id="1902692at2759"/>
<evidence type="ECO:0000313" key="8">
    <source>
        <dbReference type="Proteomes" id="UP001153076"/>
    </source>
</evidence>
<dbReference type="Pfam" id="PF04570">
    <property type="entry name" value="zf-FLZ"/>
    <property type="match status" value="2"/>
</dbReference>
<comment type="caution">
    <text evidence="7">The sequence shown here is derived from an EMBL/GenBank/DDBJ whole genome shotgun (WGS) entry which is preliminary data.</text>
</comment>
<organism evidence="7 8">
    <name type="scientific">Carnegiea gigantea</name>
    <dbReference type="NCBI Taxonomy" id="171969"/>
    <lineage>
        <taxon>Eukaryota</taxon>
        <taxon>Viridiplantae</taxon>
        <taxon>Streptophyta</taxon>
        <taxon>Embryophyta</taxon>
        <taxon>Tracheophyta</taxon>
        <taxon>Spermatophyta</taxon>
        <taxon>Magnoliopsida</taxon>
        <taxon>eudicotyledons</taxon>
        <taxon>Gunneridae</taxon>
        <taxon>Pentapetalae</taxon>
        <taxon>Caryophyllales</taxon>
        <taxon>Cactineae</taxon>
        <taxon>Cactaceae</taxon>
        <taxon>Cactoideae</taxon>
        <taxon>Echinocereeae</taxon>
        <taxon>Carnegiea</taxon>
    </lineage>
</organism>
<evidence type="ECO:0000256" key="5">
    <source>
        <dbReference type="SAM" id="MobiDB-lite"/>
    </source>
</evidence>
<evidence type="ECO:0000256" key="4">
    <source>
        <dbReference type="PROSITE-ProRule" id="PRU01131"/>
    </source>
</evidence>
<reference evidence="7" key="1">
    <citation type="submission" date="2022-04" db="EMBL/GenBank/DDBJ databases">
        <title>Carnegiea gigantea Genome sequencing and assembly v2.</title>
        <authorList>
            <person name="Copetti D."/>
            <person name="Sanderson M.J."/>
            <person name="Burquez A."/>
            <person name="Wojciechowski M.F."/>
        </authorList>
    </citation>
    <scope>NUCLEOTIDE SEQUENCE</scope>
    <source>
        <strain evidence="7">SGP5-SGP5p</strain>
        <tissue evidence="7">Aerial part</tissue>
    </source>
</reference>
<feature type="zinc finger region" description="FLZ-type" evidence="4">
    <location>
        <begin position="246"/>
        <end position="311"/>
    </location>
</feature>
<dbReference type="InterPro" id="IPR044593">
    <property type="entry name" value="FLZ8/MARD1"/>
</dbReference>
<feature type="compositionally biased region" description="Polar residues" evidence="5">
    <location>
        <begin position="8"/>
        <end position="23"/>
    </location>
</feature>
<proteinExistence type="inferred from homology"/>
<dbReference type="PANTHER" id="PTHR46443">
    <property type="entry name" value="FCS-LIKE ZINC FINGER 8"/>
    <property type="match status" value="1"/>
</dbReference>
<name>A0A9Q1QN89_9CARY</name>
<dbReference type="Proteomes" id="UP001153076">
    <property type="component" value="Unassembled WGS sequence"/>
</dbReference>
<dbReference type="PROSITE" id="PS51795">
    <property type="entry name" value="ZF_FLZ"/>
    <property type="match status" value="1"/>
</dbReference>
<evidence type="ECO:0000259" key="6">
    <source>
        <dbReference type="PROSITE" id="PS51795"/>
    </source>
</evidence>
<evidence type="ECO:0000313" key="7">
    <source>
        <dbReference type="EMBL" id="KAJ8449008.1"/>
    </source>
</evidence>
<feature type="domain" description="FLZ-type" evidence="6">
    <location>
        <begin position="246"/>
        <end position="311"/>
    </location>
</feature>
<feature type="region of interest" description="Disordered" evidence="5">
    <location>
        <begin position="1"/>
        <end position="27"/>
    </location>
</feature>
<comment type="similarity">
    <text evidence="1">Belongs to the FLZ family.</text>
</comment>
<accession>A0A9Q1QN89</accession>
<keyword evidence="2" id="KW-0479">Metal-binding</keyword>
<evidence type="ECO:0000256" key="2">
    <source>
        <dbReference type="ARBA" id="ARBA00022723"/>
    </source>
</evidence>
<keyword evidence="3" id="KW-0863">Zinc-finger</keyword>
<dbReference type="GO" id="GO:0008270">
    <property type="term" value="F:zinc ion binding"/>
    <property type="evidence" value="ECO:0007669"/>
    <property type="project" value="UniProtKB-KW"/>
</dbReference>
<evidence type="ECO:0000256" key="1">
    <source>
        <dbReference type="ARBA" id="ARBA00009374"/>
    </source>
</evidence>
<protein>
    <recommendedName>
        <fullName evidence="6">FLZ-type domain-containing protein</fullName>
    </recommendedName>
</protein>
<gene>
    <name evidence="7" type="ORF">Cgig2_004063</name>
</gene>
<dbReference type="AlphaFoldDB" id="A0A9Q1QN89"/>
<dbReference type="PANTHER" id="PTHR46443:SF3">
    <property type="entry name" value="PROTEIN MARD1"/>
    <property type="match status" value="1"/>
</dbReference>
<dbReference type="EMBL" id="JAKOGI010000025">
    <property type="protein sequence ID" value="KAJ8449008.1"/>
    <property type="molecule type" value="Genomic_DNA"/>
</dbReference>
<evidence type="ECO:0000256" key="3">
    <source>
        <dbReference type="ARBA" id="ARBA00022771"/>
    </source>
</evidence>